<dbReference type="Gene3D" id="1.25.40.20">
    <property type="entry name" value="Ankyrin repeat-containing domain"/>
    <property type="match status" value="1"/>
</dbReference>
<dbReference type="SUPFAM" id="SSF48403">
    <property type="entry name" value="Ankyrin repeat"/>
    <property type="match status" value="1"/>
</dbReference>
<feature type="chain" id="PRO_5005508421" evidence="2">
    <location>
        <begin position="27"/>
        <end position="888"/>
    </location>
</feature>
<dbReference type="AlphaFoldDB" id="A0A0K6S7Q2"/>
<reference evidence="3" key="1">
    <citation type="submission" date="2014-11" db="EMBL/GenBank/DDBJ databases">
        <title>Molecular phylogeny of cliff fern family Woodsiaceae with morphological implications.</title>
        <authorList>
            <person name="Shao Y.-Z."/>
            <person name="Wei R."/>
            <person name="Zhang X.-C."/>
        </authorList>
    </citation>
    <scope>NUCLEOTIDE SEQUENCE</scope>
</reference>
<dbReference type="VEuPathDB" id="CryptoDB:Cvel_22752"/>
<name>A0A0K6S7Q2_9ALVE</name>
<sequence>MRSKRRQKALSVLCIWVCFLVLGACASFYGDSSQGQTEPPSSSLFESAEEDPSDFLMGCPWWPEADDDASSDGSEQLGPPSLERQRRDLYASIPVLLRESVSEFLPAASFSATMRSDEVSIGQKRLFFEVAAAISLEDAEAVTRAFQDAASCGIRGDLRSLHLGADFKAPMTLHPRAPFLPSRMNVFHLAIARGHAKVLWEVVKRLTTPFVVKGEGGSPPSAYYSGLSDLRADASGPLCTATPPTTRAGSGTGWNFQELPLETFARIGCRRKCMLTAEEPPVPCDPFLGIRWRDAQVDEQANISLREVFEFLTKEMGADALGGDLLDQQGSGLKVDTGLKDVDADGVGDNRVFSSPVLYAFFLQTNQIDLFLNGLLPSEEDQADDDALKSHPLVTIRDPFGASLLDYAVKFGPAGVLRRVSGLPITDGSQPVTALHHVMCGTPIGPFDTVRLGLSTGDRHWVGPQPITTADHWREGGDNRRQEGLLEAAGRLALLLERMEKKGPSVEAVTLGTSVDHNHQTDLTLEQMGGHPSILHCALEFAAVMKPLEALQERERDMKGKAEEALDPIYSTSEGAEGQGRMSWADAIAFFPRVTEELIRSTRSRPQILNKRSPVDFCTPLQRSLLFSQWEITKLLWQHGADVNAVPSRYEQWDHLHRRYGSSMDAVRLQKQQAELLPIAFSTEDPLFFSPERIGDCGGSSFLQLAVFSGEKQTLTAARLEGPHLCEADKAKCLDPLVEDDYGRNVFHYLAASFAAFHNEFEQLMGFLEEKDDRRCCDSEADEEDMDTGGNGGAESPQGSSMRGGGGAATPSAADISHCPLCLADRLLHSRDSLGILPAFYALAVEGLRVAQKLGRYEGPAFDKSTCIPQELSNWFGAFCRKDKRTRR</sequence>
<organism evidence="3">
    <name type="scientific">Chromera velia CCMP2878</name>
    <dbReference type="NCBI Taxonomy" id="1169474"/>
    <lineage>
        <taxon>Eukaryota</taxon>
        <taxon>Sar</taxon>
        <taxon>Alveolata</taxon>
        <taxon>Colpodellida</taxon>
        <taxon>Chromeraceae</taxon>
        <taxon>Chromera</taxon>
    </lineage>
</organism>
<proteinExistence type="predicted"/>
<dbReference type="PROSITE" id="PS51257">
    <property type="entry name" value="PROKAR_LIPOPROTEIN"/>
    <property type="match status" value="1"/>
</dbReference>
<accession>A0A0K6S7Q2</accession>
<gene>
    <name evidence="3" type="ORF">Cvel_22752.t2.CR1</name>
</gene>
<protein>
    <submittedName>
        <fullName evidence="3">Uncharacterized protein</fullName>
    </submittedName>
</protein>
<evidence type="ECO:0000313" key="3">
    <source>
        <dbReference type="EMBL" id="CUC09691.1"/>
    </source>
</evidence>
<evidence type="ECO:0000256" key="1">
    <source>
        <dbReference type="SAM" id="MobiDB-lite"/>
    </source>
</evidence>
<dbReference type="EMBL" id="CDMZ01001403">
    <property type="protein sequence ID" value="CUC09691.1"/>
    <property type="molecule type" value="Genomic_DNA"/>
</dbReference>
<dbReference type="InterPro" id="IPR036770">
    <property type="entry name" value="Ankyrin_rpt-contain_sf"/>
</dbReference>
<keyword evidence="2" id="KW-0732">Signal</keyword>
<feature type="signal peptide" evidence="2">
    <location>
        <begin position="1"/>
        <end position="26"/>
    </location>
</feature>
<evidence type="ECO:0000256" key="2">
    <source>
        <dbReference type="SAM" id="SignalP"/>
    </source>
</evidence>
<feature type="region of interest" description="Disordered" evidence="1">
    <location>
        <begin position="778"/>
        <end position="811"/>
    </location>
</feature>